<evidence type="ECO:0000256" key="2">
    <source>
        <dbReference type="SAM" id="MobiDB-lite"/>
    </source>
</evidence>
<feature type="signal peptide" evidence="3">
    <location>
        <begin position="1"/>
        <end position="24"/>
    </location>
</feature>
<feature type="chain" id="PRO_5044657297" evidence="3">
    <location>
        <begin position="25"/>
        <end position="565"/>
    </location>
</feature>
<evidence type="ECO:0000313" key="4">
    <source>
        <dbReference type="Proteomes" id="UP000192223"/>
    </source>
</evidence>
<dbReference type="GeneID" id="108736138"/>
<proteinExistence type="predicted"/>
<evidence type="ECO:0000256" key="1">
    <source>
        <dbReference type="SAM" id="Coils"/>
    </source>
</evidence>
<organism evidence="4 5">
    <name type="scientific">Agrilus planipennis</name>
    <name type="common">Emerald ash borer</name>
    <name type="synonym">Agrilus marcopoli</name>
    <dbReference type="NCBI Taxonomy" id="224129"/>
    <lineage>
        <taxon>Eukaryota</taxon>
        <taxon>Metazoa</taxon>
        <taxon>Ecdysozoa</taxon>
        <taxon>Arthropoda</taxon>
        <taxon>Hexapoda</taxon>
        <taxon>Insecta</taxon>
        <taxon>Pterygota</taxon>
        <taxon>Neoptera</taxon>
        <taxon>Endopterygota</taxon>
        <taxon>Coleoptera</taxon>
        <taxon>Polyphaga</taxon>
        <taxon>Elateriformia</taxon>
        <taxon>Buprestoidea</taxon>
        <taxon>Buprestidae</taxon>
        <taxon>Agrilinae</taxon>
        <taxon>Agrilus</taxon>
    </lineage>
</organism>
<protein>
    <submittedName>
        <fullName evidence="5">Cytoskeleton-associated protein 4 isoform X1</fullName>
    </submittedName>
    <submittedName>
        <fullName evidence="6">Cytoskeleton-associated protein 4 isoform X2</fullName>
    </submittedName>
</protein>
<evidence type="ECO:0000256" key="3">
    <source>
        <dbReference type="SAM" id="SignalP"/>
    </source>
</evidence>
<sequence length="565" mass="63460">MGKKILICASSIVLFLTVFTKTASSSITNENIRDAIISVVHMIRSTDDKLARHETRERALGETLKKALSTIEKRQRLMEPVKGAVGRLDERLAAVETILLQKDERERIQSQRVLDGVDQLQRDMPILMEKIRNDVLLEISKLSTSVQPVPTETPKTDVLVQNSINEQLGGLTKAINSLEKQFEKIAAENLELKSANEQTTRKLNDINKQLNNTEELLLRFTNMVQVIPDQSKNANDLQTTFIKALEIQKSNIDQIQSDVKAMSEKVQKLPDSAVIESSKNETLEVLQDIKYETIRSADKTATIIDAKYQQAAADAEKKHGDMEKSMINLSGIMEMQGANTADSYEKLKNDIQSLRKVENVMMQTADNVMDVKRLVEYSVHQILLEVAELIKSSFKNTSSSINERFDDFEQSILDSENGALANVSSKIGKDIDQVWRQIGIMYQQLTVSTDSLNKLQNQTDAYVNGSLTSMDSMKGKVGKITERMTEVDENLNYLLGRLSLVTQEFNRIKTGLGQALDDIKSSFVTVQEKIRGPGPHKVPDEEYEIQTLDDNTLSGNKTSKRDTTT</sequence>
<feature type="compositionally biased region" description="Polar residues" evidence="2">
    <location>
        <begin position="548"/>
        <end position="557"/>
    </location>
</feature>
<dbReference type="KEGG" id="apln:108736138"/>
<dbReference type="PANTHER" id="PTHR39960">
    <property type="entry name" value="LD34147P"/>
    <property type="match status" value="1"/>
</dbReference>
<dbReference type="GO" id="GO:0005886">
    <property type="term" value="C:plasma membrane"/>
    <property type="evidence" value="ECO:0007669"/>
    <property type="project" value="TreeGrafter"/>
</dbReference>
<evidence type="ECO:0000313" key="6">
    <source>
        <dbReference type="RefSeq" id="XP_025836592.1"/>
    </source>
</evidence>
<dbReference type="OrthoDB" id="8190635at2759"/>
<dbReference type="RefSeq" id="XP_025836591.1">
    <property type="nucleotide sequence ID" value="XM_025980806.1"/>
</dbReference>
<gene>
    <name evidence="5 6" type="primary">LOC108736138</name>
</gene>
<reference evidence="5 6" key="1">
    <citation type="submission" date="2025-04" db="UniProtKB">
        <authorList>
            <consortium name="RefSeq"/>
        </authorList>
    </citation>
    <scope>IDENTIFICATION</scope>
    <source>
        <tissue evidence="5 6">Entire body</tissue>
    </source>
</reference>
<feature type="coiled-coil region" evidence="1">
    <location>
        <begin position="168"/>
        <end position="265"/>
    </location>
</feature>
<dbReference type="PANTHER" id="PTHR39960:SF1">
    <property type="entry name" value="LD34147P"/>
    <property type="match status" value="1"/>
</dbReference>
<keyword evidence="3" id="KW-0732">Signal</keyword>
<dbReference type="Proteomes" id="UP000192223">
    <property type="component" value="Unplaced"/>
</dbReference>
<feature type="region of interest" description="Disordered" evidence="2">
    <location>
        <begin position="530"/>
        <end position="565"/>
    </location>
</feature>
<evidence type="ECO:0000313" key="5">
    <source>
        <dbReference type="RefSeq" id="XP_025836591.1"/>
    </source>
</evidence>
<keyword evidence="4" id="KW-1185">Reference proteome</keyword>
<accession>A0A7F5RKY3</accession>
<dbReference type="AlphaFoldDB" id="A0A7F5RKY3"/>
<name>A0A7F5RKY3_AGRPL</name>
<keyword evidence="1" id="KW-0175">Coiled coil</keyword>
<dbReference type="RefSeq" id="XP_025836592.1">
    <property type="nucleotide sequence ID" value="XM_025980807.1"/>
</dbReference>